<proteinExistence type="predicted"/>
<sequence length="95" mass="11362">MLANEFACEKTFPYLIANRVYVYTNHSALKYVIKKREKISIHEVDQKGTKNQIVDHLSRHKDDKLSWYIDYFNYIAQGVFPINSSWKQKNKIIHE</sequence>
<name>A0A5B6X1A0_9ROSI</name>
<dbReference type="Proteomes" id="UP000325315">
    <property type="component" value="Unassembled WGS sequence"/>
</dbReference>
<accession>A0A5B6X1A0</accession>
<protein>
    <submittedName>
        <fullName evidence="1">Retrovirus-related Pol polyprotein from transposon 17.6</fullName>
    </submittedName>
</protein>
<dbReference type="EMBL" id="SMMG02000001">
    <property type="protein sequence ID" value="KAA3488019.1"/>
    <property type="molecule type" value="Genomic_DNA"/>
</dbReference>
<reference evidence="2" key="1">
    <citation type="journal article" date="2019" name="Plant Biotechnol. J.">
        <title>Genome sequencing of the Australian wild diploid species Gossypium australe highlights disease resistance and delayed gland morphogenesis.</title>
        <authorList>
            <person name="Cai Y."/>
            <person name="Cai X."/>
            <person name="Wang Q."/>
            <person name="Wang P."/>
            <person name="Zhang Y."/>
            <person name="Cai C."/>
            <person name="Xu Y."/>
            <person name="Wang K."/>
            <person name="Zhou Z."/>
            <person name="Wang C."/>
            <person name="Geng S."/>
            <person name="Li B."/>
            <person name="Dong Q."/>
            <person name="Hou Y."/>
            <person name="Wang H."/>
            <person name="Ai P."/>
            <person name="Liu Z."/>
            <person name="Yi F."/>
            <person name="Sun M."/>
            <person name="An G."/>
            <person name="Cheng J."/>
            <person name="Zhang Y."/>
            <person name="Shi Q."/>
            <person name="Xie Y."/>
            <person name="Shi X."/>
            <person name="Chang Y."/>
            <person name="Huang F."/>
            <person name="Chen Y."/>
            <person name="Hong S."/>
            <person name="Mi L."/>
            <person name="Sun Q."/>
            <person name="Zhang L."/>
            <person name="Zhou B."/>
            <person name="Peng R."/>
            <person name="Zhang X."/>
            <person name="Liu F."/>
        </authorList>
    </citation>
    <scope>NUCLEOTIDE SEQUENCE [LARGE SCALE GENOMIC DNA]</scope>
    <source>
        <strain evidence="2">cv. PA1801</strain>
    </source>
</reference>
<organism evidence="1 2">
    <name type="scientific">Gossypium australe</name>
    <dbReference type="NCBI Taxonomy" id="47621"/>
    <lineage>
        <taxon>Eukaryota</taxon>
        <taxon>Viridiplantae</taxon>
        <taxon>Streptophyta</taxon>
        <taxon>Embryophyta</taxon>
        <taxon>Tracheophyta</taxon>
        <taxon>Spermatophyta</taxon>
        <taxon>Magnoliopsida</taxon>
        <taxon>eudicotyledons</taxon>
        <taxon>Gunneridae</taxon>
        <taxon>Pentapetalae</taxon>
        <taxon>rosids</taxon>
        <taxon>malvids</taxon>
        <taxon>Malvales</taxon>
        <taxon>Malvaceae</taxon>
        <taxon>Malvoideae</taxon>
        <taxon>Gossypium</taxon>
    </lineage>
</organism>
<gene>
    <name evidence="1" type="ORF">EPI10_031804</name>
</gene>
<keyword evidence="2" id="KW-1185">Reference proteome</keyword>
<dbReference type="AlphaFoldDB" id="A0A5B6X1A0"/>
<comment type="caution">
    <text evidence="1">The sequence shown here is derived from an EMBL/GenBank/DDBJ whole genome shotgun (WGS) entry which is preliminary data.</text>
</comment>
<dbReference type="OrthoDB" id="10055717at2759"/>
<evidence type="ECO:0000313" key="1">
    <source>
        <dbReference type="EMBL" id="KAA3488019.1"/>
    </source>
</evidence>
<evidence type="ECO:0000313" key="2">
    <source>
        <dbReference type="Proteomes" id="UP000325315"/>
    </source>
</evidence>